<gene>
    <name evidence="10" type="ORF">DH2020_023182</name>
</gene>
<evidence type="ECO:0000313" key="11">
    <source>
        <dbReference type="Proteomes" id="UP001318860"/>
    </source>
</evidence>
<sequence length="539" mass="61822">MGGGRGGMNPNTGPNPSFQPRNPSQQYVQRSPAQNNQNHQLFQNPQPQQWLRRAQLPSTDSNVDEVEKTVQSEAIDSSLCNGNWEEGNNELAMYLKFTGKLSLQDWKARLKLPPQDTRYRTEKMLLLQVAVDVTATKGNEFEDYFLKRELLMGIYEKGFERPSPIQEESIPIALTGSDILARAKNGTGKTAAFCIPALEKIDQDKNSIQGLNYPLKASLNFLWRSRPMFNGLVLMDIWEVQTNVGWKNTSNGAMLALLDAVLVEYYMTGVYGNIYVRVGEVVEPWRNRYIVIVMPLSEQLSICGGGAADKLLSPEFQPSIEQLIRFLPANRQILMFSATFPVTVKDFKDRYLHRPYVINLMDELTLKGITQFYAFVEERQKVHCLNTLFSKLQINQSIIFCNSVNRVELLAKKITELGYSCFYIHAKMLQDHRNRVFHDFRNGACRNLVCTGILVYKRIDIQAVNVKFINFDFPKNSETYLHRVGRSGRFGHLGLAVNLITYEDRFNLYACCHWYRIEQELGTEIKQIPPHIDQAIYCQ</sequence>
<keyword evidence="11" id="KW-1185">Reference proteome</keyword>
<keyword evidence="3" id="KW-0347">Helicase</keyword>
<keyword evidence="2" id="KW-0378">Hydrolase</keyword>
<dbReference type="Pfam" id="PF00271">
    <property type="entry name" value="Helicase_C"/>
    <property type="match status" value="1"/>
</dbReference>
<evidence type="ECO:0000313" key="10">
    <source>
        <dbReference type="EMBL" id="KAK6142834.1"/>
    </source>
</evidence>
<protein>
    <recommendedName>
        <fullName evidence="12">DEAD-box ATP-dependent RNA helicase</fullName>
    </recommendedName>
</protein>
<dbReference type="InterPro" id="IPR001650">
    <property type="entry name" value="Helicase_C-like"/>
</dbReference>
<dbReference type="SMART" id="SM00487">
    <property type="entry name" value="DEXDc"/>
    <property type="match status" value="1"/>
</dbReference>
<evidence type="ECO:0000259" key="7">
    <source>
        <dbReference type="PROSITE" id="PS51192"/>
    </source>
</evidence>
<dbReference type="EMBL" id="JABTTQ020000013">
    <property type="protein sequence ID" value="KAK6142834.1"/>
    <property type="molecule type" value="Genomic_DNA"/>
</dbReference>
<proteinExistence type="predicted"/>
<evidence type="ECO:0000256" key="2">
    <source>
        <dbReference type="ARBA" id="ARBA00022801"/>
    </source>
</evidence>
<dbReference type="InterPro" id="IPR014001">
    <property type="entry name" value="Helicase_ATP-bd"/>
</dbReference>
<dbReference type="PANTHER" id="PTHR47960">
    <property type="entry name" value="DEAD-BOX ATP-DEPENDENT RNA HELICASE 50"/>
    <property type="match status" value="1"/>
</dbReference>
<feature type="domain" description="Helicase C-terminal" evidence="8">
    <location>
        <begin position="368"/>
        <end position="536"/>
    </location>
</feature>
<reference evidence="10 11" key="1">
    <citation type="journal article" date="2021" name="Comput. Struct. Biotechnol. J.">
        <title>De novo genome assembly of the potent medicinal plant Rehmannia glutinosa using nanopore technology.</title>
        <authorList>
            <person name="Ma L."/>
            <person name="Dong C."/>
            <person name="Song C."/>
            <person name="Wang X."/>
            <person name="Zheng X."/>
            <person name="Niu Y."/>
            <person name="Chen S."/>
            <person name="Feng W."/>
        </authorList>
    </citation>
    <scope>NUCLEOTIDE SEQUENCE [LARGE SCALE GENOMIC DNA]</scope>
    <source>
        <strain evidence="10">DH-2019</strain>
    </source>
</reference>
<evidence type="ECO:0008006" key="12">
    <source>
        <dbReference type="Google" id="ProtNLM"/>
    </source>
</evidence>
<evidence type="ECO:0000256" key="1">
    <source>
        <dbReference type="ARBA" id="ARBA00022741"/>
    </source>
</evidence>
<evidence type="ECO:0000256" key="6">
    <source>
        <dbReference type="SAM" id="MobiDB-lite"/>
    </source>
</evidence>
<dbReference type="CDD" id="cd18787">
    <property type="entry name" value="SF2_C_DEAD"/>
    <property type="match status" value="1"/>
</dbReference>
<feature type="short sequence motif" description="Q motif" evidence="5">
    <location>
        <begin position="139"/>
        <end position="167"/>
    </location>
</feature>
<dbReference type="SUPFAM" id="SSF52540">
    <property type="entry name" value="P-loop containing nucleoside triphosphate hydrolases"/>
    <property type="match status" value="2"/>
</dbReference>
<dbReference type="Gene3D" id="3.40.50.300">
    <property type="entry name" value="P-loop containing nucleotide triphosphate hydrolases"/>
    <property type="match status" value="3"/>
</dbReference>
<dbReference type="PROSITE" id="PS51195">
    <property type="entry name" value="Q_MOTIF"/>
    <property type="match status" value="1"/>
</dbReference>
<feature type="domain" description="DEAD-box RNA helicase Q" evidence="9">
    <location>
        <begin position="139"/>
        <end position="167"/>
    </location>
</feature>
<evidence type="ECO:0000256" key="5">
    <source>
        <dbReference type="PROSITE-ProRule" id="PRU00552"/>
    </source>
</evidence>
<dbReference type="Proteomes" id="UP001318860">
    <property type="component" value="Unassembled WGS sequence"/>
</dbReference>
<dbReference type="Pfam" id="PF00270">
    <property type="entry name" value="DEAD"/>
    <property type="match status" value="1"/>
</dbReference>
<evidence type="ECO:0000259" key="9">
    <source>
        <dbReference type="PROSITE" id="PS51195"/>
    </source>
</evidence>
<dbReference type="InterPro" id="IPR027417">
    <property type="entry name" value="P-loop_NTPase"/>
</dbReference>
<dbReference type="PROSITE" id="PS51192">
    <property type="entry name" value="HELICASE_ATP_BIND_1"/>
    <property type="match status" value="1"/>
</dbReference>
<keyword evidence="4" id="KW-0067">ATP-binding</keyword>
<feature type="compositionally biased region" description="Polar residues" evidence="6">
    <location>
        <begin position="18"/>
        <end position="40"/>
    </location>
</feature>
<dbReference type="InterPro" id="IPR011545">
    <property type="entry name" value="DEAD/DEAH_box_helicase_dom"/>
</dbReference>
<organism evidence="10 11">
    <name type="scientific">Rehmannia glutinosa</name>
    <name type="common">Chinese foxglove</name>
    <dbReference type="NCBI Taxonomy" id="99300"/>
    <lineage>
        <taxon>Eukaryota</taxon>
        <taxon>Viridiplantae</taxon>
        <taxon>Streptophyta</taxon>
        <taxon>Embryophyta</taxon>
        <taxon>Tracheophyta</taxon>
        <taxon>Spermatophyta</taxon>
        <taxon>Magnoliopsida</taxon>
        <taxon>eudicotyledons</taxon>
        <taxon>Gunneridae</taxon>
        <taxon>Pentapetalae</taxon>
        <taxon>asterids</taxon>
        <taxon>lamiids</taxon>
        <taxon>Lamiales</taxon>
        <taxon>Orobanchaceae</taxon>
        <taxon>Rehmannieae</taxon>
        <taxon>Rehmannia</taxon>
    </lineage>
</organism>
<dbReference type="SMART" id="SM00490">
    <property type="entry name" value="HELICc"/>
    <property type="match status" value="1"/>
</dbReference>
<feature type="region of interest" description="Disordered" evidence="6">
    <location>
        <begin position="1"/>
        <end position="40"/>
    </location>
</feature>
<name>A0ABR0W9S2_REHGL</name>
<keyword evidence="1" id="KW-0547">Nucleotide-binding</keyword>
<dbReference type="InterPro" id="IPR014014">
    <property type="entry name" value="RNA_helicase_DEAD_Q_motif"/>
</dbReference>
<accession>A0ABR0W9S2</accession>
<evidence type="ECO:0000256" key="4">
    <source>
        <dbReference type="ARBA" id="ARBA00022840"/>
    </source>
</evidence>
<feature type="domain" description="Helicase ATP-binding" evidence="7">
    <location>
        <begin position="170"/>
        <end position="358"/>
    </location>
</feature>
<evidence type="ECO:0000256" key="3">
    <source>
        <dbReference type="ARBA" id="ARBA00022806"/>
    </source>
</evidence>
<evidence type="ECO:0000259" key="8">
    <source>
        <dbReference type="PROSITE" id="PS51194"/>
    </source>
</evidence>
<dbReference type="PROSITE" id="PS51194">
    <property type="entry name" value="HELICASE_CTER"/>
    <property type="match status" value="1"/>
</dbReference>
<comment type="caution">
    <text evidence="10">The sequence shown here is derived from an EMBL/GenBank/DDBJ whole genome shotgun (WGS) entry which is preliminary data.</text>
</comment>